<evidence type="ECO:0000313" key="2">
    <source>
        <dbReference type="EMBL" id="EPS31520.1"/>
    </source>
</evidence>
<protein>
    <submittedName>
        <fullName evidence="2">Uncharacterized protein</fullName>
    </submittedName>
</protein>
<dbReference type="AlphaFoldDB" id="S7ZLJ6"/>
<feature type="region of interest" description="Disordered" evidence="1">
    <location>
        <begin position="1"/>
        <end position="24"/>
    </location>
</feature>
<evidence type="ECO:0000313" key="3">
    <source>
        <dbReference type="Proteomes" id="UP000019376"/>
    </source>
</evidence>
<dbReference type="Proteomes" id="UP000019376">
    <property type="component" value="Unassembled WGS sequence"/>
</dbReference>
<gene>
    <name evidence="2" type="ORF">PDE_06475</name>
</gene>
<name>S7ZLJ6_PENO1</name>
<accession>S7ZLJ6</accession>
<reference evidence="2 3" key="1">
    <citation type="journal article" date="2013" name="PLoS ONE">
        <title>Genomic and secretomic analyses reveal unique features of the lignocellulolytic enzyme system of Penicillium decumbens.</title>
        <authorList>
            <person name="Liu G."/>
            <person name="Zhang L."/>
            <person name="Wei X."/>
            <person name="Zou G."/>
            <person name="Qin Y."/>
            <person name="Ma L."/>
            <person name="Li J."/>
            <person name="Zheng H."/>
            <person name="Wang S."/>
            <person name="Wang C."/>
            <person name="Xun L."/>
            <person name="Zhao G.-P."/>
            <person name="Zhou Z."/>
            <person name="Qu Y."/>
        </authorList>
    </citation>
    <scope>NUCLEOTIDE SEQUENCE [LARGE SCALE GENOMIC DNA]</scope>
    <source>
        <strain evidence="3">114-2 / CGMCC 5302</strain>
    </source>
</reference>
<evidence type="ECO:0000256" key="1">
    <source>
        <dbReference type="SAM" id="MobiDB-lite"/>
    </source>
</evidence>
<dbReference type="EMBL" id="KB644413">
    <property type="protein sequence ID" value="EPS31520.1"/>
    <property type="molecule type" value="Genomic_DNA"/>
</dbReference>
<dbReference type="HOGENOM" id="CLU_2498573_0_0_1"/>
<keyword evidence="3" id="KW-1185">Reference proteome</keyword>
<sequence length="86" mass="9862">MERHHGDQIEDGLVRPPISRSPMRGNNLNVQDIITFWQPTHSIQYVVQTNLALKCAECRKTEDIISFSRITVDDACFYIALRSSTL</sequence>
<proteinExistence type="predicted"/>
<organism evidence="2 3">
    <name type="scientific">Penicillium oxalicum (strain 114-2 / CGMCC 5302)</name>
    <name type="common">Penicillium decumbens</name>
    <dbReference type="NCBI Taxonomy" id="933388"/>
    <lineage>
        <taxon>Eukaryota</taxon>
        <taxon>Fungi</taxon>
        <taxon>Dikarya</taxon>
        <taxon>Ascomycota</taxon>
        <taxon>Pezizomycotina</taxon>
        <taxon>Eurotiomycetes</taxon>
        <taxon>Eurotiomycetidae</taxon>
        <taxon>Eurotiales</taxon>
        <taxon>Aspergillaceae</taxon>
        <taxon>Penicillium</taxon>
    </lineage>
</organism>